<keyword evidence="4" id="KW-1185">Reference proteome</keyword>
<keyword evidence="1" id="KW-0175">Coiled coil</keyword>
<dbReference type="GO" id="GO:0005876">
    <property type="term" value="C:spindle microtubule"/>
    <property type="evidence" value="ECO:0007669"/>
    <property type="project" value="InterPro"/>
</dbReference>
<dbReference type="Pfam" id="PF14817">
    <property type="entry name" value="HAUS5"/>
    <property type="match status" value="1"/>
</dbReference>
<dbReference type="PANTHER" id="PTHR34968">
    <property type="entry name" value="AUGMIN SUBUNIT 5"/>
    <property type="match status" value="1"/>
</dbReference>
<dbReference type="PANTHER" id="PTHR34968:SF1">
    <property type="entry name" value="AUGMIN SUBUNIT 5"/>
    <property type="match status" value="1"/>
</dbReference>
<dbReference type="InParanoid" id="A0A7M7NB53"/>
<dbReference type="GO" id="GO:0051225">
    <property type="term" value="P:spindle assembly"/>
    <property type="evidence" value="ECO:0007669"/>
    <property type="project" value="InterPro"/>
</dbReference>
<dbReference type="InterPro" id="IPR029131">
    <property type="entry name" value="HAUS5"/>
</dbReference>
<dbReference type="CTD" id="23354"/>
<evidence type="ECO:0000313" key="4">
    <source>
        <dbReference type="Proteomes" id="UP000007110"/>
    </source>
</evidence>
<accession>A0A7M7NB53</accession>
<evidence type="ECO:0000313" key="3">
    <source>
        <dbReference type="EnsemblMetazoa" id="XP_030834106"/>
    </source>
</evidence>
<dbReference type="GeneID" id="100888041"/>
<dbReference type="KEGG" id="spu:100888041"/>
<feature type="coiled-coil region" evidence="1">
    <location>
        <begin position="118"/>
        <end position="145"/>
    </location>
</feature>
<evidence type="ECO:0000256" key="2">
    <source>
        <dbReference type="SAM" id="MobiDB-lite"/>
    </source>
</evidence>
<dbReference type="Proteomes" id="UP000007110">
    <property type="component" value="Unassembled WGS sequence"/>
</dbReference>
<dbReference type="OMA" id="LRYYVNQ"/>
<dbReference type="GO" id="GO:0070652">
    <property type="term" value="C:HAUS complex"/>
    <property type="evidence" value="ECO:0007669"/>
    <property type="project" value="InterPro"/>
</dbReference>
<dbReference type="AlphaFoldDB" id="A0A7M7NB53"/>
<proteinExistence type="predicted"/>
<name>A0A7M7NB53_STRPU</name>
<sequence length="683" mass="77761">MSESRDEVAKRLHLWASKEMHFIPQGKYVNTPMPSAEDFREVCRGNLLPVWKYVLKHVHSAQKVHMVKGNLTLKTLLSKSSAYRVKYQGDTKFSAEREGQVKRWRELNAKVAGVKADIHHLDQFLQNLEKQIISAEEQYQQSCDKLSSIHHKRALLKQYSTDCKADAARYKEYQKRLEGRLEQIQPSGSNEGKTDQRYFSRHGARRGERTDSPTLETACTKNVRDACGEITVFLSQMLQGQFNNNQQSLQSTKDKIWTGIEKVMAENPPQDVLQSLATITLETTHDLRQTTASIDIKEDAEELRFRYESGSLYQDTSTGTNQLQSVHQMIEEKQAAHIHTFKEAEKCRNRAWKVDKQLMDTAAAVDGKLAAMFSNNPGALELARKLFSTELETLSANAALQCLRSLKGDLSEVAATEGKAKEALYARYQKIQDFKGLSDQKQNLIRVLVRQNMDGRKKLEEKQKELGRYIENKLNAHTAGSTAMTTKLKDRITREVQLFASLPLHLLQISALDSGDDVPVCQLSINRLTNQSPSAGGGILQEVLRALNYPMYKAPECLFAYLSELKIEMADIEGILDFQKVLGYYGDSEESGHDIIAHIQGLCREIGTHDEEQTRRLLPVLQKRLAESTTAMSHCMKSREHVAAWWDQPAQHLTPWVKVEGQTMQQWQDKWTMIATRIRQLVK</sequence>
<organism evidence="3 4">
    <name type="scientific">Strongylocentrotus purpuratus</name>
    <name type="common">Purple sea urchin</name>
    <dbReference type="NCBI Taxonomy" id="7668"/>
    <lineage>
        <taxon>Eukaryota</taxon>
        <taxon>Metazoa</taxon>
        <taxon>Echinodermata</taxon>
        <taxon>Eleutherozoa</taxon>
        <taxon>Echinozoa</taxon>
        <taxon>Echinoidea</taxon>
        <taxon>Euechinoidea</taxon>
        <taxon>Echinacea</taxon>
        <taxon>Camarodonta</taxon>
        <taxon>Echinidea</taxon>
        <taxon>Strongylocentrotidae</taxon>
        <taxon>Strongylocentrotus</taxon>
    </lineage>
</organism>
<feature type="region of interest" description="Disordered" evidence="2">
    <location>
        <begin position="181"/>
        <end position="213"/>
    </location>
</feature>
<dbReference type="RefSeq" id="XP_030834106.1">
    <property type="nucleotide sequence ID" value="XM_030978246.1"/>
</dbReference>
<reference evidence="4" key="1">
    <citation type="submission" date="2015-02" db="EMBL/GenBank/DDBJ databases">
        <title>Genome sequencing for Strongylocentrotus purpuratus.</title>
        <authorList>
            <person name="Murali S."/>
            <person name="Liu Y."/>
            <person name="Vee V."/>
            <person name="English A."/>
            <person name="Wang M."/>
            <person name="Skinner E."/>
            <person name="Han Y."/>
            <person name="Muzny D.M."/>
            <person name="Worley K.C."/>
            <person name="Gibbs R.A."/>
        </authorList>
    </citation>
    <scope>NUCLEOTIDE SEQUENCE</scope>
</reference>
<evidence type="ECO:0008006" key="5">
    <source>
        <dbReference type="Google" id="ProtNLM"/>
    </source>
</evidence>
<evidence type="ECO:0000256" key="1">
    <source>
        <dbReference type="SAM" id="Coils"/>
    </source>
</evidence>
<dbReference type="OrthoDB" id="2019614at2759"/>
<protein>
    <recommendedName>
        <fullName evidence="5">HAUS augmin-like complex subunit 5</fullName>
    </recommendedName>
</protein>
<dbReference type="InterPro" id="IPR044706">
    <property type="entry name" value="AUG5_plant"/>
</dbReference>
<reference evidence="3" key="2">
    <citation type="submission" date="2021-01" db="UniProtKB">
        <authorList>
            <consortium name="EnsemblMetazoa"/>
        </authorList>
    </citation>
    <scope>IDENTIFICATION</scope>
</reference>
<dbReference type="EnsemblMetazoa" id="XM_030978246">
    <property type="protein sequence ID" value="XP_030834106"/>
    <property type="gene ID" value="LOC100888041"/>
</dbReference>